<proteinExistence type="predicted"/>
<dbReference type="InterPro" id="IPR011032">
    <property type="entry name" value="GroES-like_sf"/>
</dbReference>
<evidence type="ECO:0000313" key="3">
    <source>
        <dbReference type="Proteomes" id="UP000315751"/>
    </source>
</evidence>
<dbReference type="Gene3D" id="3.40.50.720">
    <property type="entry name" value="NAD(P)-binding Rossmann-like Domain"/>
    <property type="match status" value="1"/>
</dbReference>
<organism evidence="2 3">
    <name type="scientific">Nitrospirillum amazonense</name>
    <dbReference type="NCBI Taxonomy" id="28077"/>
    <lineage>
        <taxon>Bacteria</taxon>
        <taxon>Pseudomonadati</taxon>
        <taxon>Pseudomonadota</taxon>
        <taxon>Alphaproteobacteria</taxon>
        <taxon>Rhodospirillales</taxon>
        <taxon>Azospirillaceae</taxon>
        <taxon>Nitrospirillum</taxon>
    </lineage>
</organism>
<reference evidence="2 3" key="1">
    <citation type="submission" date="2019-06" db="EMBL/GenBank/DDBJ databases">
        <title>Genomic Encyclopedia of Type Strains, Phase IV (KMG-V): Genome sequencing to study the core and pangenomes of soil and plant-associated prokaryotes.</title>
        <authorList>
            <person name="Whitman W."/>
        </authorList>
    </citation>
    <scope>NUCLEOTIDE SEQUENCE [LARGE SCALE GENOMIC DNA]</scope>
    <source>
        <strain evidence="2 3">BR 11622</strain>
    </source>
</reference>
<evidence type="ECO:0000259" key="1">
    <source>
        <dbReference type="SMART" id="SM00829"/>
    </source>
</evidence>
<name>A0A560GVU0_9PROT</name>
<sequence length="339" mass="35173">MRAWRSHQTGGPDTLVLDTDLAPPVASPGQVVVAVSATALNYPDLLVIQDLYQARPPRPFAPGLEVAGRVITLGEGVQDFTVGDRVIGVVPHGGLSEQLAVPASDCLPLPDGVDDAAGAALRLTYGTSHYALRDRAKLAAGETLVVLGAAGGVGLAAVQLGKAMGARVVAAASSPEKAAIAQDNGADAVVVYPATLDDPAAPKALTADIRAACQAVSGKGEADVIYDPMGGAYAEPAFRALGWRGRYLVVGFTAGIPKLPLNLTLLKDAAVLGVFYGEFTRRHPALNQTYLREIMGWLAEGTIRPHIGLRLPFDRAPEGLTALGTRQAVGKIVVEVDRG</sequence>
<dbReference type="RefSeq" id="WP_145735005.1">
    <property type="nucleotide sequence ID" value="NZ_VITR01000014.1"/>
</dbReference>
<feature type="domain" description="Enoyl reductase (ER)" evidence="1">
    <location>
        <begin position="10"/>
        <end position="334"/>
    </location>
</feature>
<dbReference type="PANTHER" id="PTHR43677:SF4">
    <property type="entry name" value="QUINONE OXIDOREDUCTASE-LIKE PROTEIN 2"/>
    <property type="match status" value="1"/>
</dbReference>
<dbReference type="PANTHER" id="PTHR43677">
    <property type="entry name" value="SHORT-CHAIN DEHYDROGENASE/REDUCTASE"/>
    <property type="match status" value="1"/>
</dbReference>
<protein>
    <submittedName>
        <fullName evidence="2">NADPH2:quinone reductase</fullName>
    </submittedName>
</protein>
<dbReference type="Gene3D" id="3.90.180.10">
    <property type="entry name" value="Medium-chain alcohol dehydrogenases, catalytic domain"/>
    <property type="match status" value="1"/>
</dbReference>
<dbReference type="Pfam" id="PF00107">
    <property type="entry name" value="ADH_zinc_N"/>
    <property type="match status" value="1"/>
</dbReference>
<dbReference type="EMBL" id="VITR01000014">
    <property type="protein sequence ID" value="TWB37560.1"/>
    <property type="molecule type" value="Genomic_DNA"/>
</dbReference>
<dbReference type="InterPro" id="IPR036291">
    <property type="entry name" value="NAD(P)-bd_dom_sf"/>
</dbReference>
<dbReference type="InterPro" id="IPR013149">
    <property type="entry name" value="ADH-like_C"/>
</dbReference>
<evidence type="ECO:0000313" key="2">
    <source>
        <dbReference type="EMBL" id="TWB37560.1"/>
    </source>
</evidence>
<dbReference type="Proteomes" id="UP000315751">
    <property type="component" value="Unassembled WGS sequence"/>
</dbReference>
<dbReference type="OrthoDB" id="4190732at2"/>
<dbReference type="InterPro" id="IPR051397">
    <property type="entry name" value="Zn-ADH-like_protein"/>
</dbReference>
<comment type="caution">
    <text evidence="2">The sequence shown here is derived from an EMBL/GenBank/DDBJ whole genome shotgun (WGS) entry which is preliminary data.</text>
</comment>
<dbReference type="InterPro" id="IPR013154">
    <property type="entry name" value="ADH-like_N"/>
</dbReference>
<gene>
    <name evidence="2" type="ORF">FBZ90_11447</name>
</gene>
<accession>A0A560GVU0</accession>
<dbReference type="Pfam" id="PF08240">
    <property type="entry name" value="ADH_N"/>
    <property type="match status" value="1"/>
</dbReference>
<dbReference type="GO" id="GO:0016491">
    <property type="term" value="F:oxidoreductase activity"/>
    <property type="evidence" value="ECO:0007669"/>
    <property type="project" value="InterPro"/>
</dbReference>
<dbReference type="AlphaFoldDB" id="A0A560GVU0"/>
<keyword evidence="3" id="KW-1185">Reference proteome</keyword>
<dbReference type="SUPFAM" id="SSF50129">
    <property type="entry name" value="GroES-like"/>
    <property type="match status" value="1"/>
</dbReference>
<dbReference type="InterPro" id="IPR020843">
    <property type="entry name" value="ER"/>
</dbReference>
<dbReference type="SMART" id="SM00829">
    <property type="entry name" value="PKS_ER"/>
    <property type="match status" value="1"/>
</dbReference>
<dbReference type="SUPFAM" id="SSF51735">
    <property type="entry name" value="NAD(P)-binding Rossmann-fold domains"/>
    <property type="match status" value="1"/>
</dbReference>
<dbReference type="CDD" id="cd08241">
    <property type="entry name" value="QOR1"/>
    <property type="match status" value="1"/>
</dbReference>